<comment type="subcellular location">
    <subcellularLocation>
        <location evidence="1">Cell membrane</location>
        <topology evidence="1">Multi-pass membrane protein</topology>
    </subcellularLocation>
</comment>
<evidence type="ECO:0000313" key="8">
    <source>
        <dbReference type="EMBL" id="TNC44973.1"/>
    </source>
</evidence>
<keyword evidence="3 6" id="KW-0812">Transmembrane</keyword>
<proteinExistence type="predicted"/>
<name>A0A5C4MML2_9ACTN</name>
<dbReference type="PANTHER" id="PTHR30213:SF1">
    <property type="entry name" value="INNER MEMBRANE PROTEIN YHJD"/>
    <property type="match status" value="1"/>
</dbReference>
<gene>
    <name evidence="8" type="ORF">FHE65_16260</name>
    <name evidence="7" type="ORF">FHE65_26010</name>
</gene>
<keyword evidence="5 6" id="KW-0472">Membrane</keyword>
<dbReference type="GO" id="GO:0005886">
    <property type="term" value="C:plasma membrane"/>
    <property type="evidence" value="ECO:0007669"/>
    <property type="project" value="UniProtKB-SubCell"/>
</dbReference>
<dbReference type="PANTHER" id="PTHR30213">
    <property type="entry name" value="INNER MEMBRANE PROTEIN YHJD"/>
    <property type="match status" value="1"/>
</dbReference>
<dbReference type="Proteomes" id="UP000306740">
    <property type="component" value="Unassembled WGS sequence"/>
</dbReference>
<evidence type="ECO:0000313" key="9">
    <source>
        <dbReference type="Proteomes" id="UP000306740"/>
    </source>
</evidence>
<dbReference type="Pfam" id="PF03631">
    <property type="entry name" value="Virul_fac_BrkB"/>
    <property type="match status" value="1"/>
</dbReference>
<evidence type="ECO:0000313" key="7">
    <source>
        <dbReference type="EMBL" id="TNC36503.1"/>
    </source>
</evidence>
<evidence type="ECO:0000256" key="3">
    <source>
        <dbReference type="ARBA" id="ARBA00022692"/>
    </source>
</evidence>
<sequence>MGKLIARLKAWFTRLRRRRPFVDHVVRTIEHFGVVRGSILSGGITYFGFLSVFPILALAFFVVGYVSEYFPGAQDALETAIDQILPGIVTTQDPPPSGQISFDQIAETRNIAGVLGALGVLYTGLGFVSNLRTSLEAAFDVPKQRSYGFLPGRLRDLATLVLVGVILMVTVGLSGAVTQYTGDILRALGVMSDPVDVAVKVLSVLLGIASGTLLFFALYKLLPHTDVPSSALWRGAVLAAIGFEAIKQLASFILGAAAGGALASLALSVTLLVWIYYFAQLTIYGASWAVTTPQARSRGVEVVPHVVPAFAMMDGEPLGAPVGRAAAAVDAQDAREEVRSASRRLLVVGAIVAAAWAWVRHDKTRSKA</sequence>
<organism evidence="8 9">
    <name type="scientific">Mumia zhuanghuii</name>
    <dbReference type="NCBI Taxonomy" id="2585211"/>
    <lineage>
        <taxon>Bacteria</taxon>
        <taxon>Bacillati</taxon>
        <taxon>Actinomycetota</taxon>
        <taxon>Actinomycetes</taxon>
        <taxon>Propionibacteriales</taxon>
        <taxon>Nocardioidaceae</taxon>
        <taxon>Mumia</taxon>
    </lineage>
</organism>
<feature type="transmembrane region" description="Helical" evidence="6">
    <location>
        <begin position="341"/>
        <end position="359"/>
    </location>
</feature>
<reference evidence="8 9" key="1">
    <citation type="submission" date="2019-05" db="EMBL/GenBank/DDBJ databases">
        <title>Mumia sp. nov., isolated from the intestinal contents of plateau pika (Ochotona curzoniae) in the Qinghai-Tibet plateau of China.</title>
        <authorList>
            <person name="Tian Z."/>
        </authorList>
    </citation>
    <scope>NUCLEOTIDE SEQUENCE [LARGE SCALE GENOMIC DNA]</scope>
    <source>
        <strain evidence="9">527</strain>
        <strain evidence="8">Z527</strain>
    </source>
</reference>
<evidence type="ECO:0000256" key="4">
    <source>
        <dbReference type="ARBA" id="ARBA00022989"/>
    </source>
</evidence>
<dbReference type="AlphaFoldDB" id="A0A5C4MML2"/>
<dbReference type="EMBL" id="VDFR01000071">
    <property type="protein sequence ID" value="TNC44973.1"/>
    <property type="molecule type" value="Genomic_DNA"/>
</dbReference>
<evidence type="ECO:0000256" key="5">
    <source>
        <dbReference type="ARBA" id="ARBA00023136"/>
    </source>
</evidence>
<dbReference type="EMBL" id="VDFR01000135">
    <property type="protein sequence ID" value="TNC36503.1"/>
    <property type="molecule type" value="Genomic_DNA"/>
</dbReference>
<dbReference type="OrthoDB" id="4127374at2"/>
<feature type="transmembrane region" description="Helical" evidence="6">
    <location>
        <begin position="46"/>
        <end position="67"/>
    </location>
</feature>
<feature type="transmembrane region" description="Helical" evidence="6">
    <location>
        <begin position="197"/>
        <end position="219"/>
    </location>
</feature>
<protein>
    <submittedName>
        <fullName evidence="8">YihY/virulence factor BrkB family protein</fullName>
    </submittedName>
</protein>
<feature type="transmembrane region" description="Helical" evidence="6">
    <location>
        <begin position="111"/>
        <end position="133"/>
    </location>
</feature>
<keyword evidence="4 6" id="KW-1133">Transmembrane helix</keyword>
<evidence type="ECO:0000256" key="6">
    <source>
        <dbReference type="SAM" id="Phobius"/>
    </source>
</evidence>
<evidence type="ECO:0000256" key="1">
    <source>
        <dbReference type="ARBA" id="ARBA00004651"/>
    </source>
</evidence>
<feature type="transmembrane region" description="Helical" evidence="6">
    <location>
        <begin position="256"/>
        <end position="279"/>
    </location>
</feature>
<evidence type="ECO:0000256" key="2">
    <source>
        <dbReference type="ARBA" id="ARBA00022475"/>
    </source>
</evidence>
<dbReference type="InterPro" id="IPR017039">
    <property type="entry name" value="Virul_fac_BrkB"/>
</dbReference>
<keyword evidence="2" id="KW-1003">Cell membrane</keyword>
<accession>A0A5C4MML2</accession>
<comment type="caution">
    <text evidence="8">The sequence shown here is derived from an EMBL/GenBank/DDBJ whole genome shotgun (WGS) entry which is preliminary data.</text>
</comment>
<dbReference type="RefSeq" id="WP_139106258.1">
    <property type="nucleotide sequence ID" value="NZ_VDFR01000071.1"/>
</dbReference>
<feature type="transmembrane region" description="Helical" evidence="6">
    <location>
        <begin position="154"/>
        <end position="177"/>
    </location>
</feature>